<keyword evidence="1" id="KW-0677">Repeat</keyword>
<dbReference type="PANTHER" id="PTHR47936">
    <property type="entry name" value="PPR_LONG DOMAIN-CONTAINING PROTEIN"/>
    <property type="match status" value="1"/>
</dbReference>
<evidence type="ECO:0000256" key="2">
    <source>
        <dbReference type="PROSITE-ProRule" id="PRU00708"/>
    </source>
</evidence>
<dbReference type="PANTHER" id="PTHR47936:SF1">
    <property type="entry name" value="PENTATRICOPEPTIDE REPEAT-CONTAINING PROTEIN GUN1, CHLOROPLASTIC"/>
    <property type="match status" value="1"/>
</dbReference>
<name>A0A812TVD9_SYMPI</name>
<dbReference type="OrthoDB" id="185373at2759"/>
<protein>
    <recommendedName>
        <fullName evidence="5">Pentatricopeptide repeat-containing protein, chloroplastic</fullName>
    </recommendedName>
</protein>
<proteinExistence type="predicted"/>
<sequence length="983" mass="107892">MQIRTCVHQSAGESCRDLKLLTASLSACAKLAQWQKALLVLQGHRLQANVITFASAVNACAKGAAWRWSLQLLNNAADREVQGNVIMRNSALASCAQTGGWQLVQQLLNGVQHVTLQANVITHTSAINSYKSDGRWQPALSALCGMQQRGIQPNAIAYNAAISTIETGDFWQVLPDIITFNTVTSVLAFAHEWQRAELLLTAKLRLLQLDVFSFASAISACDREQVEANVVAYNAAISACQCASDFAQVRTLLEEMQHLEVVLKSYTISIKSFGRVVQWQRALLQLDELKTQQVLLDQVLYTSVIIACGNAGKWRWVLSLLRKLLDEQMNVDVVTCTAAITALGRQQRWQAALLLFEELSHWQVKANVVAYNAAIRSVKGSSNWPMALWFLKEQAECSLKGDIVGSVWQLAALLLHALPEKAFQADILSRNTVLAAHVEEAKWLTAPATRLRYVSVKEELGYGCVTWGNVAQVTWSRRLSVARKSFEPLLEHLHDEFACPLEVVNDSFAKTISILRLHRACSEVLDQDGWAAKAPLSLFPALATKLQRLAGAVQVPVFAIQGMAPTASTAPFSVLRCRKGSGELCISNKWTMERSGWRARPKPNQPTGSGLFWGMAFEKAVPQLLAAAATWGVERSCQAVAVVEDWDSWLERWVEQIAAEEDLQNILGYLEHFHPQRQFTPEKQASMPNFIPGKQQEESQQEASVEGKQFLMPATGPECEAGLFKAFVANLKVEAAQAEVGEGQMLALLDLADPEALTFLRERQKEPELLHVVVLLPSLASTHVAWQPVAEPLALLLGLGEEILLDTGLVLVLNLGADESGLDVSDALSLLEALASADLAAVAFQLQPRPQAHLALVAFEVDATPILCAESAALAEEEVLASFTLWPCTEEKRLLKESFLQSNLPPCLARAGAAYQPAALSTSRPRVWHLMVHVPAEASICRRAAGDFGGRALGAFAWRRIAQNSEEFAASRSRVRIAAPERM</sequence>
<dbReference type="AlphaFoldDB" id="A0A812TVD9"/>
<feature type="repeat" description="PPR" evidence="2">
    <location>
        <begin position="119"/>
        <end position="153"/>
    </location>
</feature>
<gene>
    <name evidence="3" type="ORF">SPIL2461_LOCUS14419</name>
</gene>
<dbReference type="InterPro" id="IPR011990">
    <property type="entry name" value="TPR-like_helical_dom_sf"/>
</dbReference>
<evidence type="ECO:0000313" key="4">
    <source>
        <dbReference type="Proteomes" id="UP000649617"/>
    </source>
</evidence>
<evidence type="ECO:0000313" key="3">
    <source>
        <dbReference type="EMBL" id="CAE7544282.1"/>
    </source>
</evidence>
<reference evidence="3" key="1">
    <citation type="submission" date="2021-02" db="EMBL/GenBank/DDBJ databases">
        <authorList>
            <person name="Dougan E. K."/>
            <person name="Rhodes N."/>
            <person name="Thang M."/>
            <person name="Chan C."/>
        </authorList>
    </citation>
    <scope>NUCLEOTIDE SEQUENCE</scope>
</reference>
<organism evidence="3 4">
    <name type="scientific">Symbiodinium pilosum</name>
    <name type="common">Dinoflagellate</name>
    <dbReference type="NCBI Taxonomy" id="2952"/>
    <lineage>
        <taxon>Eukaryota</taxon>
        <taxon>Sar</taxon>
        <taxon>Alveolata</taxon>
        <taxon>Dinophyceae</taxon>
        <taxon>Suessiales</taxon>
        <taxon>Symbiodiniaceae</taxon>
        <taxon>Symbiodinium</taxon>
    </lineage>
</organism>
<dbReference type="Gene3D" id="1.25.40.10">
    <property type="entry name" value="Tetratricopeptide repeat domain"/>
    <property type="match status" value="2"/>
</dbReference>
<evidence type="ECO:0008006" key="5">
    <source>
        <dbReference type="Google" id="ProtNLM"/>
    </source>
</evidence>
<accession>A0A812TVD9</accession>
<keyword evidence="4" id="KW-1185">Reference proteome</keyword>
<dbReference type="EMBL" id="CAJNIZ010033334">
    <property type="protein sequence ID" value="CAE7544282.1"/>
    <property type="molecule type" value="Genomic_DNA"/>
</dbReference>
<evidence type="ECO:0000256" key="1">
    <source>
        <dbReference type="ARBA" id="ARBA00022737"/>
    </source>
</evidence>
<dbReference type="InterPro" id="IPR002885">
    <property type="entry name" value="PPR_rpt"/>
</dbReference>
<dbReference type="PROSITE" id="PS51375">
    <property type="entry name" value="PPR"/>
    <property type="match status" value="1"/>
</dbReference>
<comment type="caution">
    <text evidence="3">The sequence shown here is derived from an EMBL/GenBank/DDBJ whole genome shotgun (WGS) entry which is preliminary data.</text>
</comment>
<dbReference type="Proteomes" id="UP000649617">
    <property type="component" value="Unassembled WGS sequence"/>
</dbReference>
<dbReference type="Pfam" id="PF13812">
    <property type="entry name" value="PPR_3"/>
    <property type="match status" value="2"/>
</dbReference>